<dbReference type="EMBL" id="CP003283">
    <property type="protein sequence ID" value="AFL97431.1"/>
    <property type="molecule type" value="Genomic_DNA"/>
</dbReference>
<reference evidence="9 10" key="1">
    <citation type="submission" date="2012-06" db="EMBL/GenBank/DDBJ databases">
        <title>The complete genome of Ornithobacterium rhinotracheale DSM 15997.</title>
        <authorList>
            <consortium name="US DOE Joint Genome Institute (JGI-PGF)"/>
            <person name="Lucas S."/>
            <person name="Copeland A."/>
            <person name="Lapidus A."/>
            <person name="Goodwin L."/>
            <person name="Pitluck S."/>
            <person name="Peters L."/>
            <person name="Mikhailova N."/>
            <person name="Teshima H."/>
            <person name="Kyrpides N."/>
            <person name="Mavromatis K."/>
            <person name="Pagani I."/>
            <person name="Ivanova N."/>
            <person name="Ovchinnikova G."/>
            <person name="Zeytun A."/>
            <person name="Detter J.C."/>
            <person name="Han C."/>
            <person name="Land M."/>
            <person name="Hauser L."/>
            <person name="Markowitz V."/>
            <person name="Cheng J.-F."/>
            <person name="Hugenholtz P."/>
            <person name="Woyke T."/>
            <person name="Wu D."/>
            <person name="Lang E."/>
            <person name="Kopitz M."/>
            <person name="Brambilla E."/>
            <person name="Klenk H.-P."/>
            <person name="Eisen J.A."/>
        </authorList>
    </citation>
    <scope>NUCLEOTIDE SEQUENCE [LARGE SCALE GENOMIC DNA]</scope>
    <source>
        <strain evidence="10">ATCC 51463 / DSM 15997 / CCUG 23171 / LMG 9086</strain>
    </source>
</reference>
<dbReference type="GO" id="GO:0005886">
    <property type="term" value="C:plasma membrane"/>
    <property type="evidence" value="ECO:0007669"/>
    <property type="project" value="UniProtKB-SubCell"/>
</dbReference>
<dbReference type="PANTHER" id="PTHR30619:SF1">
    <property type="entry name" value="RECOMBINATION PROTEIN 2"/>
    <property type="match status" value="1"/>
</dbReference>
<name>I4A0E7_ORNRL</name>
<feature type="transmembrane region" description="Helical" evidence="6">
    <location>
        <begin position="465"/>
        <end position="485"/>
    </location>
</feature>
<evidence type="ECO:0000313" key="10">
    <source>
        <dbReference type="Proteomes" id="UP000006051"/>
    </source>
</evidence>
<keyword evidence="5 6" id="KW-0472">Membrane</keyword>
<accession>I4A0E7</accession>
<dbReference type="NCBIfam" id="TIGR00360">
    <property type="entry name" value="ComEC_N-term"/>
    <property type="match status" value="1"/>
</dbReference>
<organism evidence="9 10">
    <name type="scientific">Ornithobacterium rhinotracheale (strain ATCC 51463 / DSM 15997 / CCUG 23171 / CIP 104009 / LMG 9086)</name>
    <dbReference type="NCBI Taxonomy" id="867902"/>
    <lineage>
        <taxon>Bacteria</taxon>
        <taxon>Pseudomonadati</taxon>
        <taxon>Bacteroidota</taxon>
        <taxon>Flavobacteriia</taxon>
        <taxon>Flavobacteriales</taxon>
        <taxon>Weeksellaceae</taxon>
        <taxon>Ornithobacterium</taxon>
    </lineage>
</organism>
<feature type="transmembrane region" description="Helical" evidence="6">
    <location>
        <begin position="400"/>
        <end position="428"/>
    </location>
</feature>
<evidence type="ECO:0000259" key="7">
    <source>
        <dbReference type="Pfam" id="PF03772"/>
    </source>
</evidence>
<dbReference type="InterPro" id="IPR025405">
    <property type="entry name" value="DUF4131"/>
</dbReference>
<evidence type="ECO:0000256" key="4">
    <source>
        <dbReference type="ARBA" id="ARBA00022989"/>
    </source>
</evidence>
<feature type="domain" description="ComEC/Rec2-related protein" evidence="7">
    <location>
        <begin position="219"/>
        <end position="485"/>
    </location>
</feature>
<dbReference type="GeneID" id="97257911"/>
<dbReference type="Pfam" id="PF03772">
    <property type="entry name" value="Competence"/>
    <property type="match status" value="1"/>
</dbReference>
<dbReference type="PANTHER" id="PTHR30619">
    <property type="entry name" value="DNA INTERNALIZATION/COMPETENCE PROTEIN COMEC/REC2"/>
    <property type="match status" value="1"/>
</dbReference>
<sequence>MKYQPFAFWLLFFCIGIGVGNFFDVPPSWAISGGILSLLLLVLFRRANRYFAYFSFLFCVSLGLFRYQQVNADIKSDFKGFLKPTAEVKIEESLKPSAKYYKYKAEILQIPSDSLELTHQKILLYTPKDQGEKYENQILWLYGNLSSIAMPKNLHVFDYKKYMLRQGVGLQMFCDTILQTKNPSKFDFKYKLNVFKSQFKQKLKDLGFSPASRIFIQSLALGDRNDFDADFRRKLSAAGISHLFAISGLHVGIVYGFLFVIFYPVLFLPHGRNLRIILSLLVIWAYAYFVGATPSVVRAAFMLTIFALSFIFQRRGNFYHVLAFTALVLLFINPNYLYDVGFQLSYAAVFFIVWATRFFKSFRPERGKFKIALFDLVLVTLAAQLGVLPISIAYFHQFSWLFLIGNLLFFPISAALVGFCFLIFFMLSLGVMPDFLVQISNFIFGGFDEVLNLSVENNTFLIQNIHWNFGQMLAWWAMIFAFAYALKNRSLANCNKFLALILVFLAFGYFDIFRARSKSQFIVFHQDQKNLMAYREGQNLWVFGADDLAKDFIIQPFATEEEIRNIQYFSWEENLTMNDFRKSDRLIQFGQKIILINPMGEKIPQNVDFLYFTQLDSDLNAKKFSQKLIFDGASKFWQVHKFKAEQKHFTADDGFFILKK</sequence>
<feature type="transmembrane region" description="Helical" evidence="6">
    <location>
        <begin position="50"/>
        <end position="67"/>
    </location>
</feature>
<evidence type="ECO:0000256" key="2">
    <source>
        <dbReference type="ARBA" id="ARBA00022475"/>
    </source>
</evidence>
<keyword evidence="10" id="KW-1185">Reference proteome</keyword>
<feature type="transmembrane region" description="Helical" evidence="6">
    <location>
        <begin position="497"/>
        <end position="515"/>
    </location>
</feature>
<proteinExistence type="predicted"/>
<evidence type="ECO:0000256" key="1">
    <source>
        <dbReference type="ARBA" id="ARBA00004651"/>
    </source>
</evidence>
<dbReference type="STRING" id="867902.Ornrh_1249"/>
<protein>
    <submittedName>
        <fullName evidence="9">ComEC/Rec2-related protein</fullName>
    </submittedName>
</protein>
<gene>
    <name evidence="9" type="ordered locus">Ornrh_1249</name>
</gene>
<evidence type="ECO:0000256" key="5">
    <source>
        <dbReference type="ARBA" id="ARBA00023136"/>
    </source>
</evidence>
<feature type="transmembrane region" description="Helical" evidence="6">
    <location>
        <begin position="286"/>
        <end position="311"/>
    </location>
</feature>
<dbReference type="InterPro" id="IPR004477">
    <property type="entry name" value="ComEC_N"/>
</dbReference>
<dbReference type="HOGENOM" id="CLU_010363_5_0_10"/>
<dbReference type="InterPro" id="IPR052159">
    <property type="entry name" value="Competence_DNA_uptake"/>
</dbReference>
<dbReference type="RefSeq" id="WP_014790996.1">
    <property type="nucleotide sequence ID" value="NC_018016.1"/>
</dbReference>
<dbReference type="KEGG" id="orh:Ornrh_1249"/>
<dbReference type="GeneID" id="71568949"/>
<feature type="transmembrane region" description="Helical" evidence="6">
    <location>
        <begin position="342"/>
        <end position="359"/>
    </location>
</feature>
<feature type="transmembrane region" description="Helical" evidence="6">
    <location>
        <begin position="318"/>
        <end position="336"/>
    </location>
</feature>
<evidence type="ECO:0000259" key="8">
    <source>
        <dbReference type="Pfam" id="PF13567"/>
    </source>
</evidence>
<feature type="transmembrane region" description="Helical" evidence="6">
    <location>
        <begin position="371"/>
        <end position="394"/>
    </location>
</feature>
<keyword evidence="3 6" id="KW-0812">Transmembrane</keyword>
<dbReference type="Proteomes" id="UP000006051">
    <property type="component" value="Chromosome"/>
</dbReference>
<feature type="domain" description="DUF4131" evidence="8">
    <location>
        <begin position="26"/>
        <end position="177"/>
    </location>
</feature>
<evidence type="ECO:0000313" key="9">
    <source>
        <dbReference type="EMBL" id="AFL97431.1"/>
    </source>
</evidence>
<dbReference type="AlphaFoldDB" id="I4A0E7"/>
<feature type="transmembrane region" description="Helical" evidence="6">
    <location>
        <begin position="6"/>
        <end position="23"/>
    </location>
</feature>
<comment type="subcellular location">
    <subcellularLocation>
        <location evidence="1">Cell membrane</location>
        <topology evidence="1">Multi-pass membrane protein</topology>
    </subcellularLocation>
</comment>
<evidence type="ECO:0000256" key="6">
    <source>
        <dbReference type="SAM" id="Phobius"/>
    </source>
</evidence>
<dbReference type="Pfam" id="PF13567">
    <property type="entry name" value="DUF4131"/>
    <property type="match status" value="1"/>
</dbReference>
<feature type="transmembrane region" description="Helical" evidence="6">
    <location>
        <begin position="28"/>
        <end position="44"/>
    </location>
</feature>
<feature type="transmembrane region" description="Helical" evidence="6">
    <location>
        <begin position="243"/>
        <end position="266"/>
    </location>
</feature>
<keyword evidence="2" id="KW-1003">Cell membrane</keyword>
<dbReference type="eggNOG" id="COG0658">
    <property type="taxonomic scope" value="Bacteria"/>
</dbReference>
<keyword evidence="4 6" id="KW-1133">Transmembrane helix</keyword>
<evidence type="ECO:0000256" key="3">
    <source>
        <dbReference type="ARBA" id="ARBA00022692"/>
    </source>
</evidence>